<dbReference type="AlphaFoldDB" id="G0PIA8"/>
<keyword evidence="2" id="KW-0812">Transmembrane</keyword>
<keyword evidence="2" id="KW-1133">Transmembrane helix</keyword>
<accession>G0PIA8</accession>
<feature type="coiled-coil region" evidence="1">
    <location>
        <begin position="78"/>
        <end position="105"/>
    </location>
</feature>
<evidence type="ECO:0000256" key="1">
    <source>
        <dbReference type="SAM" id="Coils"/>
    </source>
</evidence>
<sequence length="108" mass="11786">MSSTTTSATRTFTISLLFITILMAHVCTANLATGRASLRPSAGKRSAAVFVGRSPAHYYQLAAAKRLEQELTCGLNTMAVLSTRYQQLQDEIEEIVELMEACQTINSL</sequence>
<dbReference type="Proteomes" id="UP000008068">
    <property type="component" value="Unassembled WGS sequence"/>
</dbReference>
<keyword evidence="1" id="KW-0175">Coiled coil</keyword>
<evidence type="ECO:0000256" key="2">
    <source>
        <dbReference type="SAM" id="Phobius"/>
    </source>
</evidence>
<dbReference type="OMA" id="TPAHYYQ"/>
<keyword evidence="2" id="KW-0472">Membrane</keyword>
<dbReference type="STRING" id="135651.G0PIA8"/>
<evidence type="ECO:0000313" key="4">
    <source>
        <dbReference type="Proteomes" id="UP000008068"/>
    </source>
</evidence>
<dbReference type="EMBL" id="GL380545">
    <property type="protein sequence ID" value="EGT57443.1"/>
    <property type="molecule type" value="Genomic_DNA"/>
</dbReference>
<proteinExistence type="predicted"/>
<dbReference type="OrthoDB" id="5818777at2759"/>
<dbReference type="eggNOG" id="ENOG502TIK1">
    <property type="taxonomic scope" value="Eukaryota"/>
</dbReference>
<dbReference type="InParanoid" id="G0PIA8"/>
<name>G0PIA8_CAEBE</name>
<reference evidence="4" key="1">
    <citation type="submission" date="2011-07" db="EMBL/GenBank/DDBJ databases">
        <authorList>
            <consortium name="Caenorhabditis brenneri Sequencing and Analysis Consortium"/>
            <person name="Wilson R.K."/>
        </authorList>
    </citation>
    <scope>NUCLEOTIDE SEQUENCE [LARGE SCALE GENOMIC DNA]</scope>
    <source>
        <strain evidence="4">PB2801</strain>
    </source>
</reference>
<dbReference type="FunCoup" id="G0PIA8">
    <property type="interactions" value="1923"/>
</dbReference>
<dbReference type="HOGENOM" id="CLU_2225600_0_0_1"/>
<keyword evidence="4" id="KW-1185">Reference proteome</keyword>
<organism evidence="4">
    <name type="scientific">Caenorhabditis brenneri</name>
    <name type="common">Nematode worm</name>
    <dbReference type="NCBI Taxonomy" id="135651"/>
    <lineage>
        <taxon>Eukaryota</taxon>
        <taxon>Metazoa</taxon>
        <taxon>Ecdysozoa</taxon>
        <taxon>Nematoda</taxon>
        <taxon>Chromadorea</taxon>
        <taxon>Rhabditida</taxon>
        <taxon>Rhabditina</taxon>
        <taxon>Rhabditomorpha</taxon>
        <taxon>Rhabditoidea</taxon>
        <taxon>Rhabditidae</taxon>
        <taxon>Peloderinae</taxon>
        <taxon>Caenorhabditis</taxon>
    </lineage>
</organism>
<gene>
    <name evidence="3" type="ORF">CAEBREN_05235</name>
</gene>
<protein>
    <submittedName>
        <fullName evidence="3">Uncharacterized protein</fullName>
    </submittedName>
</protein>
<feature type="transmembrane region" description="Helical" evidence="2">
    <location>
        <begin position="12"/>
        <end position="32"/>
    </location>
</feature>
<evidence type="ECO:0000313" key="3">
    <source>
        <dbReference type="EMBL" id="EGT57443.1"/>
    </source>
</evidence>